<dbReference type="InterPro" id="IPR009653">
    <property type="entry name" value="Ksh1"/>
</dbReference>
<comment type="subcellular location">
    <subcellularLocation>
        <location evidence="2">Golgi apparatus membrane</location>
        <topology evidence="2">Single-pass type I membrane protein</topology>
    </subcellularLocation>
</comment>
<sequence>MPAKPTDTPTKDEEAAISANPPRLYQKQQSPPVSPIDQPTPLSTWLLRLLCLPFCTAIFNFQSLLLVILLFICTSTYLHSMAPSLLDRTKDGPLSVFWKSARIGERLSPYVSLLCAVMAVSRPYHNPSMRTSCMGKEKLEANMW</sequence>
<evidence type="ECO:0008006" key="13">
    <source>
        <dbReference type="Google" id="ProtNLM"/>
    </source>
</evidence>
<evidence type="ECO:0000256" key="1">
    <source>
        <dbReference type="ARBA" id="ARBA00002154"/>
    </source>
</evidence>
<evidence type="ECO:0000256" key="10">
    <source>
        <dbReference type="SAM" id="Phobius"/>
    </source>
</evidence>
<feature type="transmembrane region" description="Helical" evidence="10">
    <location>
        <begin position="45"/>
        <end position="78"/>
    </location>
</feature>
<reference evidence="11 12" key="1">
    <citation type="journal article" date="2023" name="Res Sq">
        <title>Genomic and morphological characterization of Knufia obscura isolated from the Mars 2020 spacecraft assembly facility.</title>
        <authorList>
            <person name="Chander A.M."/>
            <person name="Teixeira M.M."/>
            <person name="Singh N.K."/>
            <person name="Williams M.P."/>
            <person name="Parker C.W."/>
            <person name="Leo P."/>
            <person name="Stajich J.E."/>
            <person name="Torok T."/>
            <person name="Tighe S."/>
            <person name="Mason C.E."/>
            <person name="Venkateswaran K."/>
        </authorList>
    </citation>
    <scope>NUCLEOTIDE SEQUENCE [LARGE SCALE GENOMIC DNA]</scope>
    <source>
        <strain evidence="11 12">CCFEE 5817</strain>
    </source>
</reference>
<keyword evidence="8 10" id="KW-0472">Membrane</keyword>
<evidence type="ECO:0000256" key="5">
    <source>
        <dbReference type="ARBA" id="ARBA00022729"/>
    </source>
</evidence>
<evidence type="ECO:0000256" key="4">
    <source>
        <dbReference type="ARBA" id="ARBA00022692"/>
    </source>
</evidence>
<comment type="function">
    <text evidence="1">Involved in the early part of the secretory pathway.</text>
</comment>
<comment type="caution">
    <text evidence="11">The sequence shown here is derived from an EMBL/GenBank/DDBJ whole genome shotgun (WGS) entry which is preliminary data.</text>
</comment>
<dbReference type="EMBL" id="JAVHJV010000006">
    <property type="protein sequence ID" value="KAK5941784.1"/>
    <property type="molecule type" value="Genomic_DNA"/>
</dbReference>
<organism evidence="11 12">
    <name type="scientific">Knufia obscura</name>
    <dbReference type="NCBI Taxonomy" id="1635080"/>
    <lineage>
        <taxon>Eukaryota</taxon>
        <taxon>Fungi</taxon>
        <taxon>Dikarya</taxon>
        <taxon>Ascomycota</taxon>
        <taxon>Pezizomycotina</taxon>
        <taxon>Eurotiomycetes</taxon>
        <taxon>Chaetothyriomycetidae</taxon>
        <taxon>Chaetothyriales</taxon>
        <taxon>Trichomeriaceae</taxon>
        <taxon>Knufia</taxon>
    </lineage>
</organism>
<gene>
    <name evidence="11" type="ORF">PMZ80_005735</name>
</gene>
<evidence type="ECO:0000256" key="9">
    <source>
        <dbReference type="SAM" id="MobiDB-lite"/>
    </source>
</evidence>
<proteinExistence type="inferred from homology"/>
<dbReference type="Pfam" id="PF06842">
    <property type="entry name" value="DUF1242"/>
    <property type="match status" value="1"/>
</dbReference>
<evidence type="ECO:0000256" key="6">
    <source>
        <dbReference type="ARBA" id="ARBA00022989"/>
    </source>
</evidence>
<evidence type="ECO:0000256" key="3">
    <source>
        <dbReference type="ARBA" id="ARBA00008961"/>
    </source>
</evidence>
<keyword evidence="5" id="KW-0732">Signal</keyword>
<evidence type="ECO:0000313" key="12">
    <source>
        <dbReference type="Proteomes" id="UP001334248"/>
    </source>
</evidence>
<evidence type="ECO:0000256" key="8">
    <source>
        <dbReference type="ARBA" id="ARBA00023136"/>
    </source>
</evidence>
<keyword evidence="7" id="KW-0333">Golgi apparatus</keyword>
<keyword evidence="4 10" id="KW-0812">Transmembrane</keyword>
<feature type="region of interest" description="Disordered" evidence="9">
    <location>
        <begin position="1"/>
        <end position="35"/>
    </location>
</feature>
<dbReference type="PANTHER" id="PTHR13229">
    <property type="entry name" value="PROTEIN KISH-A"/>
    <property type="match status" value="1"/>
</dbReference>
<name>A0ABR0RNW9_9EURO</name>
<dbReference type="InterPro" id="IPR051523">
    <property type="entry name" value="KISH_domain"/>
</dbReference>
<dbReference type="Proteomes" id="UP001334248">
    <property type="component" value="Unassembled WGS sequence"/>
</dbReference>
<protein>
    <recommendedName>
        <fullName evidence="13">Protein kish</fullName>
    </recommendedName>
</protein>
<dbReference type="GeneID" id="89999184"/>
<accession>A0ABR0RNW9</accession>
<evidence type="ECO:0000256" key="7">
    <source>
        <dbReference type="ARBA" id="ARBA00023034"/>
    </source>
</evidence>
<comment type="similarity">
    <text evidence="3">Belongs to the KISH family.</text>
</comment>
<evidence type="ECO:0000256" key="2">
    <source>
        <dbReference type="ARBA" id="ARBA00004614"/>
    </source>
</evidence>
<evidence type="ECO:0000313" key="11">
    <source>
        <dbReference type="EMBL" id="KAK5941784.1"/>
    </source>
</evidence>
<dbReference type="RefSeq" id="XP_064729874.1">
    <property type="nucleotide sequence ID" value="XM_064874152.1"/>
</dbReference>
<keyword evidence="12" id="KW-1185">Reference proteome</keyword>
<keyword evidence="6 10" id="KW-1133">Transmembrane helix</keyword>